<keyword evidence="2" id="KW-1185">Reference proteome</keyword>
<dbReference type="InterPro" id="IPR029055">
    <property type="entry name" value="Ntn_hydrolases_N"/>
</dbReference>
<dbReference type="Proteomes" id="UP001231915">
    <property type="component" value="Unassembled WGS sequence"/>
</dbReference>
<dbReference type="RefSeq" id="WP_284136531.1">
    <property type="nucleotide sequence ID" value="NZ_JASJUT010000002.1"/>
</dbReference>
<evidence type="ECO:0000313" key="1">
    <source>
        <dbReference type="EMBL" id="MDK2594379.1"/>
    </source>
</evidence>
<organism evidence="1 2">
    <name type="scientific">Pseudoalteromonas obscura</name>
    <dbReference type="NCBI Taxonomy" id="3048491"/>
    <lineage>
        <taxon>Bacteria</taxon>
        <taxon>Pseudomonadati</taxon>
        <taxon>Pseudomonadota</taxon>
        <taxon>Gammaproteobacteria</taxon>
        <taxon>Alteromonadales</taxon>
        <taxon>Pseudoalteromonadaceae</taxon>
        <taxon>Pseudoalteromonas</taxon>
    </lineage>
</organism>
<protein>
    <submittedName>
        <fullName evidence="1">Uncharacterized protein</fullName>
    </submittedName>
</protein>
<gene>
    <name evidence="1" type="ORF">QNM18_04775</name>
</gene>
<dbReference type="Gene3D" id="3.60.20.10">
    <property type="entry name" value="Glutamine Phosphoribosylpyrophosphate, subunit 1, domain 1"/>
    <property type="match status" value="1"/>
</dbReference>
<proteinExistence type="predicted"/>
<evidence type="ECO:0000313" key="2">
    <source>
        <dbReference type="Proteomes" id="UP001231915"/>
    </source>
</evidence>
<comment type="caution">
    <text evidence="1">The sequence shown here is derived from an EMBL/GenBank/DDBJ whole genome shotgun (WGS) entry which is preliminary data.</text>
</comment>
<dbReference type="EMBL" id="JASJUT010000002">
    <property type="protein sequence ID" value="MDK2594379.1"/>
    <property type="molecule type" value="Genomic_DNA"/>
</dbReference>
<sequence>MTTILYDHENEHIACDSQTTENGIIINSDANKWCELSDDSLIFATGDTVDIHELQLHLNGGDLSQNIGEVSYFRTHETYDHVIYGYVHETKDNTKVVREEPLFHSYGIGSGGKSAMVALSFDTSAKEAVIKAAEFDIKTNDNVKVYNISESVFI</sequence>
<dbReference type="SUPFAM" id="SSF56235">
    <property type="entry name" value="N-terminal nucleophile aminohydrolases (Ntn hydrolases)"/>
    <property type="match status" value="1"/>
</dbReference>
<name>A0ABT7EH67_9GAMM</name>
<accession>A0ABT7EH67</accession>
<reference evidence="1 2" key="1">
    <citation type="submission" date="2023-05" db="EMBL/GenBank/DDBJ databases">
        <title>Pseudoalteromonas ardens sp. nov., Pseudoalteromonas obscura sp. nov., and Pseudoalteromonas umbrosa sp. nov., isolated from the coral Montipora capitata.</title>
        <authorList>
            <person name="Thomas E.M."/>
            <person name="Smith E.M."/>
            <person name="Papke E."/>
            <person name="Shlafstein M.D."/>
            <person name="Oline D.K."/>
            <person name="Videau P."/>
            <person name="Saw J.H."/>
            <person name="Strangman W.K."/>
            <person name="Ushijima B."/>
        </authorList>
    </citation>
    <scope>NUCLEOTIDE SEQUENCE [LARGE SCALE GENOMIC DNA]</scope>
    <source>
        <strain evidence="1 2">P94</strain>
    </source>
</reference>